<dbReference type="Pfam" id="PF01337">
    <property type="entry name" value="Barstar"/>
    <property type="match status" value="1"/>
</dbReference>
<evidence type="ECO:0000313" key="3">
    <source>
        <dbReference type="EMBL" id="MFJ5515032.1"/>
    </source>
</evidence>
<sequence>MKIIVIDGDKQKSPNDIYEHFSRELGFGPYFGRNADALYDFMVPIDDECQPLIVEWRNSFVFKNSYPEEFSMLLSTFNNVAKFYGFKERFFKFNIYR</sequence>
<evidence type="ECO:0000313" key="4">
    <source>
        <dbReference type="Proteomes" id="UP001617702"/>
    </source>
</evidence>
<gene>
    <name evidence="3" type="ORF">ACIPUH_19810</name>
</gene>
<accession>A0ABW8H0D7</accession>
<dbReference type="InterPro" id="IPR000468">
    <property type="entry name" value="Barstar"/>
</dbReference>
<proteinExistence type="inferred from homology"/>
<evidence type="ECO:0000256" key="1">
    <source>
        <dbReference type="ARBA" id="ARBA00006845"/>
    </source>
</evidence>
<name>A0ABW8H0D7_9GAMM</name>
<organism evidence="3 4">
    <name type="scientific">Pectobacterium jejuense</name>
    <dbReference type="NCBI Taxonomy" id="2974022"/>
    <lineage>
        <taxon>Bacteria</taxon>
        <taxon>Pseudomonadati</taxon>
        <taxon>Pseudomonadota</taxon>
        <taxon>Gammaproteobacteria</taxon>
        <taxon>Enterobacterales</taxon>
        <taxon>Pectobacteriaceae</taxon>
        <taxon>Pectobacterium</taxon>
    </lineage>
</organism>
<dbReference type="EMBL" id="JBIXLB010000011">
    <property type="protein sequence ID" value="MFJ5515032.1"/>
    <property type="molecule type" value="Genomic_DNA"/>
</dbReference>
<dbReference type="InterPro" id="IPR035905">
    <property type="entry name" value="Barstar-like_sf"/>
</dbReference>
<dbReference type="RefSeq" id="WP_400355920.1">
    <property type="nucleotide sequence ID" value="NZ_JBIXLA010000010.1"/>
</dbReference>
<comment type="similarity">
    <text evidence="1">Belongs to the barstar family.</text>
</comment>
<evidence type="ECO:0000259" key="2">
    <source>
        <dbReference type="Pfam" id="PF01337"/>
    </source>
</evidence>
<dbReference type="Gene3D" id="3.30.370.10">
    <property type="entry name" value="Barstar-like"/>
    <property type="match status" value="1"/>
</dbReference>
<dbReference type="Proteomes" id="UP001617702">
    <property type="component" value="Unassembled WGS sequence"/>
</dbReference>
<comment type="caution">
    <text evidence="3">The sequence shown here is derived from an EMBL/GenBank/DDBJ whole genome shotgun (WGS) entry which is preliminary data.</text>
</comment>
<feature type="domain" description="Barstar (barnase inhibitor)" evidence="2">
    <location>
        <begin position="1"/>
        <end position="92"/>
    </location>
</feature>
<protein>
    <submittedName>
        <fullName evidence="3">Barstar family protein</fullName>
    </submittedName>
</protein>
<keyword evidence="4" id="KW-1185">Reference proteome</keyword>
<reference evidence="3 4" key="1">
    <citation type="submission" date="2024-10" db="EMBL/GenBank/DDBJ databases">
        <authorList>
            <person name="Lu C.-H."/>
        </authorList>
    </citation>
    <scope>NUCLEOTIDE SEQUENCE [LARGE SCALE GENOMIC DNA]</scope>
    <source>
        <strain evidence="3 4">22LXZD03-01</strain>
    </source>
</reference>
<dbReference type="SUPFAM" id="SSF52038">
    <property type="entry name" value="Barstar-related"/>
    <property type="match status" value="1"/>
</dbReference>